<accession>A0ABR4M9D5</accession>
<evidence type="ECO:0000313" key="2">
    <source>
        <dbReference type="Proteomes" id="UP001610728"/>
    </source>
</evidence>
<evidence type="ECO:0000313" key="1">
    <source>
        <dbReference type="EMBL" id="KAL2884886.1"/>
    </source>
</evidence>
<protein>
    <submittedName>
        <fullName evidence="1">Uncharacterized protein</fullName>
    </submittedName>
</protein>
<proteinExistence type="predicted"/>
<keyword evidence="2" id="KW-1185">Reference proteome</keyword>
<sequence>MKSPLSYLPVALPFFGLIQGSIIEDHGYKLTVEGHKYEIYSPYYYGGDECLDGVKFYPKEKFASISFADSDQEPEHTNRLGLAEIFNTLCQEEDIDPDDMNGLSFEVNLDQESDDDIAVIREDRKLSPIEEVKILPSDKEWNWVVQTSYYQKLKQLIKKPVQKALIRGFYETNIWDENFPANTIYFLFTPPVDDVSSAEAASLFDDIEEQGAALEALFDEDQGY</sequence>
<dbReference type="Proteomes" id="UP001610728">
    <property type="component" value="Unassembled WGS sequence"/>
</dbReference>
<dbReference type="EMBL" id="JABSNW010000009">
    <property type="protein sequence ID" value="KAL2884886.1"/>
    <property type="molecule type" value="Genomic_DNA"/>
</dbReference>
<dbReference type="RefSeq" id="XP_070856067.1">
    <property type="nucleotide sequence ID" value="XM_071001625.1"/>
</dbReference>
<name>A0ABR4M9D5_9PEZI</name>
<reference evidence="1 2" key="1">
    <citation type="submission" date="2020-05" db="EMBL/GenBank/DDBJ databases">
        <title>Ceratocystis lukuohia genome.</title>
        <authorList>
            <person name="Harrington T.C."/>
            <person name="Kim K."/>
            <person name="Mayers C.G."/>
        </authorList>
    </citation>
    <scope>NUCLEOTIDE SEQUENCE [LARGE SCALE GENOMIC DNA]</scope>
    <source>
        <strain evidence="1 2">C4212</strain>
    </source>
</reference>
<organism evidence="1 2">
    <name type="scientific">Ceratocystis lukuohia</name>
    <dbReference type="NCBI Taxonomy" id="2019550"/>
    <lineage>
        <taxon>Eukaryota</taxon>
        <taxon>Fungi</taxon>
        <taxon>Dikarya</taxon>
        <taxon>Ascomycota</taxon>
        <taxon>Pezizomycotina</taxon>
        <taxon>Sordariomycetes</taxon>
        <taxon>Hypocreomycetidae</taxon>
        <taxon>Microascales</taxon>
        <taxon>Ceratocystidaceae</taxon>
        <taxon>Ceratocystis</taxon>
    </lineage>
</organism>
<dbReference type="GeneID" id="98121405"/>
<comment type="caution">
    <text evidence="1">The sequence shown here is derived from an EMBL/GenBank/DDBJ whole genome shotgun (WGS) entry which is preliminary data.</text>
</comment>
<gene>
    <name evidence="1" type="ORF">HOO65_090181</name>
</gene>